<comment type="caution">
    <text evidence="1">The sequence shown here is derived from an EMBL/GenBank/DDBJ whole genome shotgun (WGS) entry which is preliminary data.</text>
</comment>
<name>A0A0M2PYL5_PROHO</name>
<dbReference type="Proteomes" id="UP000034681">
    <property type="component" value="Unassembled WGS sequence"/>
</dbReference>
<gene>
    <name evidence="1" type="ORF">PROH_02480</name>
</gene>
<dbReference type="EMBL" id="AJTX02000002">
    <property type="protein sequence ID" value="KKJ01255.1"/>
    <property type="molecule type" value="Genomic_DNA"/>
</dbReference>
<dbReference type="STRING" id="317619.GCA_000332315_03677"/>
<organism evidence="1 2">
    <name type="scientific">Prochlorothrix hollandica PCC 9006 = CALU 1027</name>
    <dbReference type="NCBI Taxonomy" id="317619"/>
    <lineage>
        <taxon>Bacteria</taxon>
        <taxon>Bacillati</taxon>
        <taxon>Cyanobacteriota</taxon>
        <taxon>Cyanophyceae</taxon>
        <taxon>Prochlorotrichales</taxon>
        <taxon>Prochlorotrichaceae</taxon>
        <taxon>Prochlorothrix</taxon>
    </lineage>
</organism>
<reference evidence="1" key="1">
    <citation type="submission" date="2012-04" db="EMBL/GenBank/DDBJ databases">
        <authorList>
            <person name="Borisov I.G."/>
            <person name="Ivanikova N.V."/>
            <person name="Pinevich A.V."/>
        </authorList>
    </citation>
    <scope>NUCLEOTIDE SEQUENCE</scope>
    <source>
        <strain evidence="1">CALU 1027</strain>
    </source>
</reference>
<evidence type="ECO:0000313" key="2">
    <source>
        <dbReference type="Proteomes" id="UP000034681"/>
    </source>
</evidence>
<accession>A0A0M2PYL5</accession>
<protein>
    <submittedName>
        <fullName evidence="1">Uncharacterized protein</fullName>
    </submittedName>
</protein>
<proteinExistence type="predicted"/>
<dbReference type="eggNOG" id="ENOG502ZRSY">
    <property type="taxonomic scope" value="Bacteria"/>
</dbReference>
<evidence type="ECO:0000313" key="1">
    <source>
        <dbReference type="EMBL" id="KKJ01255.1"/>
    </source>
</evidence>
<keyword evidence="2" id="KW-1185">Reference proteome</keyword>
<dbReference type="AlphaFoldDB" id="A0A0M2PYL5"/>
<sequence length="184" mass="19589">MPHLALTAMAQSKLSSASCILPLGLVLGSCQSPPDSDLLAANAALAPLSQNRILSQSCFAVAYPNGVAADFVRYLFSDLGSAEWPVAFGEGDVEQMEAMGQVPLPPNVVISAHERQYPDRKELVITAVAGLIQVRGYLPQETEPNFVDEWELGTASTSPEVVPLCESNIDMGLGIDLEPQPPMP</sequence>